<evidence type="ECO:0000256" key="1">
    <source>
        <dbReference type="PROSITE-ProRule" id="PRU00285"/>
    </source>
</evidence>
<dbReference type="PANTHER" id="PTHR11527">
    <property type="entry name" value="HEAT-SHOCK PROTEIN 20 FAMILY MEMBER"/>
    <property type="match status" value="1"/>
</dbReference>
<evidence type="ECO:0000259" key="3">
    <source>
        <dbReference type="PROSITE" id="PS01031"/>
    </source>
</evidence>
<dbReference type="Pfam" id="PF00011">
    <property type="entry name" value="HSP20"/>
    <property type="match status" value="1"/>
</dbReference>
<sequence length="145" mass="16516">MKLFKWTKNLKPKFPNIVENFFGKKIDDEVGHDELVATVPSVNIKDKKKSFEVSLALPGVDKGDVNVEVVDDRLVISSQKQYEKEESDGDWMRKEFGYASFQRVFQLPENSNPDDINATMKNGILKISIGKLKEGNPTKRKIQLS</sequence>
<reference evidence="4 5" key="1">
    <citation type="submission" date="2015-03" db="EMBL/GenBank/DDBJ databases">
        <title>Complete genome sequence of Muricauda lutaonensis CC-HSB-11T, isolated from a coastal hot spring.</title>
        <authorList>
            <person name="Kim K.M."/>
        </authorList>
    </citation>
    <scope>NUCLEOTIDE SEQUENCE [LARGE SCALE GENOMIC DNA]</scope>
    <source>
        <strain evidence="4 5">CC-HSB-11</strain>
    </source>
</reference>
<dbReference type="CDD" id="cd06464">
    <property type="entry name" value="ACD_sHsps-like"/>
    <property type="match status" value="1"/>
</dbReference>
<dbReference type="InterPro" id="IPR002068">
    <property type="entry name" value="A-crystallin/Hsp20_dom"/>
</dbReference>
<dbReference type="AlphaFoldDB" id="A0A0D5YQJ3"/>
<accession>A0A0D5YQJ3</accession>
<dbReference type="HOGENOM" id="CLU_046737_8_4_10"/>
<dbReference type="Proteomes" id="UP000032726">
    <property type="component" value="Chromosome"/>
</dbReference>
<comment type="similarity">
    <text evidence="1 2">Belongs to the small heat shock protein (HSP20) family.</text>
</comment>
<gene>
    <name evidence="4" type="ORF">VC82_474</name>
</gene>
<dbReference type="EMBL" id="CP011071">
    <property type="protein sequence ID" value="AKA34153.1"/>
    <property type="molecule type" value="Genomic_DNA"/>
</dbReference>
<dbReference type="Gene3D" id="2.60.40.790">
    <property type="match status" value="1"/>
</dbReference>
<keyword evidence="5" id="KW-1185">Reference proteome</keyword>
<organism evidence="4 5">
    <name type="scientific">Flagellimonas lutaonensis</name>
    <dbReference type="NCBI Taxonomy" id="516051"/>
    <lineage>
        <taxon>Bacteria</taxon>
        <taxon>Pseudomonadati</taxon>
        <taxon>Bacteroidota</taxon>
        <taxon>Flavobacteriia</taxon>
        <taxon>Flavobacteriales</taxon>
        <taxon>Flavobacteriaceae</taxon>
        <taxon>Flagellimonas</taxon>
    </lineage>
</organism>
<name>A0A0D5YQJ3_9FLAO</name>
<dbReference type="RefSeq" id="WP_045800956.1">
    <property type="nucleotide sequence ID" value="NZ_CP011071.1"/>
</dbReference>
<dbReference type="OrthoDB" id="9814487at2"/>
<evidence type="ECO:0000256" key="2">
    <source>
        <dbReference type="RuleBase" id="RU003616"/>
    </source>
</evidence>
<evidence type="ECO:0000313" key="5">
    <source>
        <dbReference type="Proteomes" id="UP000032726"/>
    </source>
</evidence>
<dbReference type="SUPFAM" id="SSF49764">
    <property type="entry name" value="HSP20-like chaperones"/>
    <property type="match status" value="1"/>
</dbReference>
<dbReference type="PROSITE" id="PS01031">
    <property type="entry name" value="SHSP"/>
    <property type="match status" value="1"/>
</dbReference>
<protein>
    <submittedName>
        <fullName evidence="4">Molecular chaperone Hsp20</fullName>
    </submittedName>
</protein>
<dbReference type="InterPro" id="IPR031107">
    <property type="entry name" value="Small_HSP"/>
</dbReference>
<proteinExistence type="inferred from homology"/>
<dbReference type="KEGG" id="mlt:VC82_474"/>
<evidence type="ECO:0000313" key="4">
    <source>
        <dbReference type="EMBL" id="AKA34153.1"/>
    </source>
</evidence>
<feature type="domain" description="SHSP" evidence="3">
    <location>
        <begin position="33"/>
        <end position="145"/>
    </location>
</feature>
<dbReference type="STRING" id="516051.VC82_474"/>
<dbReference type="InterPro" id="IPR008978">
    <property type="entry name" value="HSP20-like_chaperone"/>
</dbReference>